<dbReference type="Pfam" id="PF18348">
    <property type="entry name" value="SH3_16"/>
    <property type="match status" value="1"/>
</dbReference>
<sequence>MKASEASSPARSAADPRPSPRSRTPDRFRLAGASAKLDPRIYAVRKDIADIALADRVFAPHYAKPLLHGCLGTAVPMRATPSYDATAVSELLRGESFAVVDASGDWAWGYSTHDNYVGYVPVDAIGSLVEPTHIVASPAALVFATSSIKAPVVERLPMGARLAVRSTEGDFHQIDGGFIHHRHLAPLAVPDADHVSIAARLTGVPYRWGGRSGDGIDCSGLVQLALSFAGIAAPRDSDQQQELGAAVARDELRRGDLVFLPGHVGIMADDTHLLHANAFWMQVVTEPLADVVARQPEGQGIAALRRL</sequence>
<gene>
    <name evidence="7" type="ORF">QGN17_03645</name>
</gene>
<evidence type="ECO:0000256" key="2">
    <source>
        <dbReference type="ARBA" id="ARBA00022670"/>
    </source>
</evidence>
<dbReference type="Gene3D" id="2.30.30.40">
    <property type="entry name" value="SH3 Domains"/>
    <property type="match status" value="1"/>
</dbReference>
<dbReference type="Proteomes" id="UP001160625">
    <property type="component" value="Unassembled WGS sequence"/>
</dbReference>
<keyword evidence="4" id="KW-0788">Thiol protease</keyword>
<dbReference type="InterPro" id="IPR000064">
    <property type="entry name" value="NLP_P60_dom"/>
</dbReference>
<dbReference type="PANTHER" id="PTHR47053">
    <property type="entry name" value="MUREIN DD-ENDOPEPTIDASE MEPH-RELATED"/>
    <property type="match status" value="1"/>
</dbReference>
<dbReference type="RefSeq" id="WP_281043159.1">
    <property type="nucleotide sequence ID" value="NZ_JARYGZ010000001.1"/>
</dbReference>
<evidence type="ECO:0000256" key="4">
    <source>
        <dbReference type="ARBA" id="ARBA00022807"/>
    </source>
</evidence>
<feature type="domain" description="NlpC/P60" evidence="6">
    <location>
        <begin position="187"/>
        <end position="307"/>
    </location>
</feature>
<keyword evidence="3" id="KW-0378">Hydrolase</keyword>
<evidence type="ECO:0000256" key="3">
    <source>
        <dbReference type="ARBA" id="ARBA00022801"/>
    </source>
</evidence>
<reference evidence="7" key="1">
    <citation type="submission" date="2023-04" db="EMBL/GenBank/DDBJ databases">
        <title>Sphingomonas sp. MAHUQ-71 isolated from rice field.</title>
        <authorList>
            <person name="Huq M.A."/>
        </authorList>
    </citation>
    <scope>NUCLEOTIDE SEQUENCE</scope>
    <source>
        <strain evidence="7">MAHUQ-71</strain>
    </source>
</reference>
<dbReference type="InterPro" id="IPR041382">
    <property type="entry name" value="SH3_16"/>
</dbReference>
<dbReference type="EMBL" id="JARYGZ010000001">
    <property type="protein sequence ID" value="MDH7637817.1"/>
    <property type="molecule type" value="Genomic_DNA"/>
</dbReference>
<comment type="similarity">
    <text evidence="1">Belongs to the peptidase C40 family.</text>
</comment>
<dbReference type="InterPro" id="IPR038765">
    <property type="entry name" value="Papain-like_cys_pep_sf"/>
</dbReference>
<evidence type="ECO:0000313" key="7">
    <source>
        <dbReference type="EMBL" id="MDH7637817.1"/>
    </source>
</evidence>
<name>A0ABT6MYD5_9SPHN</name>
<comment type="caution">
    <text evidence="7">The sequence shown here is derived from an EMBL/GenBank/DDBJ whole genome shotgun (WGS) entry which is preliminary data.</text>
</comment>
<dbReference type="Gene3D" id="3.90.1720.10">
    <property type="entry name" value="endopeptidase domain like (from Nostoc punctiforme)"/>
    <property type="match status" value="1"/>
</dbReference>
<evidence type="ECO:0000256" key="5">
    <source>
        <dbReference type="SAM" id="MobiDB-lite"/>
    </source>
</evidence>
<keyword evidence="8" id="KW-1185">Reference proteome</keyword>
<organism evidence="7 8">
    <name type="scientific">Sphingomonas oryzagri</name>
    <dbReference type="NCBI Taxonomy" id="3042314"/>
    <lineage>
        <taxon>Bacteria</taxon>
        <taxon>Pseudomonadati</taxon>
        <taxon>Pseudomonadota</taxon>
        <taxon>Alphaproteobacteria</taxon>
        <taxon>Sphingomonadales</taxon>
        <taxon>Sphingomonadaceae</taxon>
        <taxon>Sphingomonas</taxon>
    </lineage>
</organism>
<evidence type="ECO:0000259" key="6">
    <source>
        <dbReference type="PROSITE" id="PS51935"/>
    </source>
</evidence>
<proteinExistence type="inferred from homology"/>
<evidence type="ECO:0000313" key="8">
    <source>
        <dbReference type="Proteomes" id="UP001160625"/>
    </source>
</evidence>
<dbReference type="PROSITE" id="PS51935">
    <property type="entry name" value="NLPC_P60"/>
    <property type="match status" value="1"/>
</dbReference>
<evidence type="ECO:0000256" key="1">
    <source>
        <dbReference type="ARBA" id="ARBA00007074"/>
    </source>
</evidence>
<dbReference type="SUPFAM" id="SSF54001">
    <property type="entry name" value="Cysteine proteinases"/>
    <property type="match status" value="1"/>
</dbReference>
<feature type="compositionally biased region" description="Low complexity" evidence="5">
    <location>
        <begin position="1"/>
        <end position="16"/>
    </location>
</feature>
<accession>A0ABT6MYD5</accession>
<keyword evidence="2" id="KW-0645">Protease</keyword>
<dbReference type="PANTHER" id="PTHR47053:SF1">
    <property type="entry name" value="MUREIN DD-ENDOPEPTIDASE MEPH-RELATED"/>
    <property type="match status" value="1"/>
</dbReference>
<protein>
    <submittedName>
        <fullName evidence="7">C40 family peptidase</fullName>
    </submittedName>
</protein>
<dbReference type="Pfam" id="PF00877">
    <property type="entry name" value="NLPC_P60"/>
    <property type="match status" value="1"/>
</dbReference>
<dbReference type="InterPro" id="IPR051202">
    <property type="entry name" value="Peptidase_C40"/>
</dbReference>
<feature type="region of interest" description="Disordered" evidence="5">
    <location>
        <begin position="1"/>
        <end position="28"/>
    </location>
</feature>